<reference evidence="16" key="1">
    <citation type="submission" date="2006-08" db="EMBL/GenBank/DDBJ databases">
        <title>Complete sequence of Alkalilimnicola ehrilichei MLHE-1.</title>
        <authorList>
            <person name="Copeland A."/>
            <person name="Lucas S."/>
            <person name="Lapidus A."/>
            <person name="Barry K."/>
            <person name="Detter J.C."/>
            <person name="Glavina del Rio T."/>
            <person name="Hammon N."/>
            <person name="Israni S."/>
            <person name="Dalin E."/>
            <person name="Tice H."/>
            <person name="Pitluck S."/>
            <person name="Sims D."/>
            <person name="Brettin T."/>
            <person name="Bruce D."/>
            <person name="Han C."/>
            <person name="Tapia R."/>
            <person name="Gilna P."/>
            <person name="Schmutz J."/>
            <person name="Larimer F."/>
            <person name="Land M."/>
            <person name="Hauser L."/>
            <person name="Kyrpides N."/>
            <person name="Mikhailova N."/>
            <person name="Oremland R.S."/>
            <person name="Hoeft S.E."/>
            <person name="Switzer-Blum J."/>
            <person name="Kulp T."/>
            <person name="King G."/>
            <person name="Tabita R."/>
            <person name="Witte B."/>
            <person name="Santini J.M."/>
            <person name="Basu P."/>
            <person name="Hollibaugh J.T."/>
            <person name="Xie G."/>
            <person name="Stolz J.F."/>
            <person name="Richardson P."/>
        </authorList>
    </citation>
    <scope>NUCLEOTIDE SEQUENCE [LARGE SCALE GENOMIC DNA]</scope>
    <source>
        <strain evidence="16">ATCC BAA-1101 / DSM 17681 / MLHE-1</strain>
    </source>
</reference>
<feature type="transmembrane region" description="Helical" evidence="14">
    <location>
        <begin position="274"/>
        <end position="296"/>
    </location>
</feature>
<keyword evidence="4 12" id="KW-1003">Cell membrane</keyword>
<comment type="function">
    <text evidence="12">Low-affinity potassium transport system. Interacts with Trk system potassium uptake protein TrkA.</text>
</comment>
<evidence type="ECO:0000256" key="6">
    <source>
        <dbReference type="ARBA" id="ARBA00022538"/>
    </source>
</evidence>
<dbReference type="AlphaFoldDB" id="Q0AAX9"/>
<gene>
    <name evidence="15" type="ordered locus">Mlg_0654</name>
</gene>
<feature type="transmembrane region" description="Helical" evidence="14">
    <location>
        <begin position="329"/>
        <end position="352"/>
    </location>
</feature>
<feature type="transmembrane region" description="Helical" evidence="14">
    <location>
        <begin position="180"/>
        <end position="201"/>
    </location>
</feature>
<evidence type="ECO:0000256" key="2">
    <source>
        <dbReference type="ARBA" id="ARBA00009137"/>
    </source>
</evidence>
<comment type="similarity">
    <text evidence="2 12">Belongs to the TrkH potassium transport family.</text>
</comment>
<feature type="transmembrane region" description="Helical" evidence="14">
    <location>
        <begin position="391"/>
        <end position="412"/>
    </location>
</feature>
<evidence type="ECO:0000256" key="1">
    <source>
        <dbReference type="ARBA" id="ARBA00004429"/>
    </source>
</evidence>
<evidence type="ECO:0000256" key="5">
    <source>
        <dbReference type="ARBA" id="ARBA00022519"/>
    </source>
</evidence>
<comment type="subcellular location">
    <subcellularLocation>
        <location evidence="1 12">Cell inner membrane</location>
        <topology evidence="1 12">Multi-pass membrane protein</topology>
    </subcellularLocation>
</comment>
<dbReference type="EMBL" id="CP000453">
    <property type="protein sequence ID" value="ABI56008.1"/>
    <property type="molecule type" value="Genomic_DNA"/>
</dbReference>
<evidence type="ECO:0000313" key="15">
    <source>
        <dbReference type="EMBL" id="ABI56008.1"/>
    </source>
</evidence>
<dbReference type="HOGENOM" id="CLU_030708_0_2_6"/>
<dbReference type="eggNOG" id="COG0168">
    <property type="taxonomic scope" value="Bacteria"/>
</dbReference>
<feature type="binding site" evidence="13">
    <location>
        <position position="434"/>
    </location>
    <ligand>
        <name>K(+)</name>
        <dbReference type="ChEBI" id="CHEBI:29103"/>
    </ligand>
</feature>
<accession>Q0AAX9</accession>
<feature type="transmembrane region" description="Helical" evidence="14">
    <location>
        <begin position="37"/>
        <end position="57"/>
    </location>
</feature>
<feature type="transmembrane region" description="Helical" evidence="14">
    <location>
        <begin position="459"/>
        <end position="479"/>
    </location>
</feature>
<evidence type="ECO:0000313" key="16">
    <source>
        <dbReference type="Proteomes" id="UP000001962"/>
    </source>
</evidence>
<dbReference type="GO" id="GO:0005886">
    <property type="term" value="C:plasma membrane"/>
    <property type="evidence" value="ECO:0007669"/>
    <property type="project" value="UniProtKB-SubCell"/>
</dbReference>
<feature type="binding site" evidence="13">
    <location>
        <position position="110"/>
    </location>
    <ligand>
        <name>K(+)</name>
        <dbReference type="ChEBI" id="CHEBI:29103"/>
    </ligand>
</feature>
<evidence type="ECO:0000256" key="3">
    <source>
        <dbReference type="ARBA" id="ARBA00022448"/>
    </source>
</evidence>
<dbReference type="Pfam" id="PF02386">
    <property type="entry name" value="TrkH"/>
    <property type="match status" value="1"/>
</dbReference>
<keyword evidence="9 14" id="KW-1133">Transmembrane helix</keyword>
<keyword evidence="8 12" id="KW-0630">Potassium</keyword>
<feature type="transmembrane region" description="Helical" evidence="14">
    <location>
        <begin position="12"/>
        <end position="31"/>
    </location>
</feature>
<keyword evidence="10 12" id="KW-0406">Ion transport</keyword>
<feature type="transmembrane region" description="Helical" evidence="14">
    <location>
        <begin position="134"/>
        <end position="159"/>
    </location>
</feature>
<evidence type="ECO:0000256" key="4">
    <source>
        <dbReference type="ARBA" id="ARBA00022475"/>
    </source>
</evidence>
<keyword evidence="16" id="KW-1185">Reference proteome</keyword>
<feature type="binding site" evidence="13">
    <location>
        <position position="109"/>
    </location>
    <ligand>
        <name>K(+)</name>
        <dbReference type="ChEBI" id="CHEBI:29103"/>
    </ligand>
</feature>
<keyword evidence="7 14" id="KW-0812">Transmembrane</keyword>
<evidence type="ECO:0000256" key="11">
    <source>
        <dbReference type="ARBA" id="ARBA00023136"/>
    </source>
</evidence>
<keyword evidence="11 12" id="KW-0472">Membrane</keyword>
<dbReference type="RefSeq" id="WP_011628403.1">
    <property type="nucleotide sequence ID" value="NC_008340.1"/>
</dbReference>
<keyword evidence="6 12" id="KW-0633">Potassium transport</keyword>
<evidence type="ECO:0000256" key="9">
    <source>
        <dbReference type="ARBA" id="ARBA00022989"/>
    </source>
</evidence>
<sequence length="481" mass="52671">MHWRTILRITSLLVVIFSFNFIPPLGVSLFYGDGQWGTFGLSWLIVAVLGVLFWLPVRADRKDLMVRDGFLVVALFWSVLGLVGSLPFMFGLGMTPTDAVFESISGFTTTGATVIVGLDDLPRSILYYRQQLQWLGGMGVVVLAVAILPMLGIGGMQLYRAEVSRVTADEKLTPRLMHTARALWAIYLTLTVACALAYWLAGMTPFDAIGHAYSTVATAGYSTHDASIGYFNSVTIELIAVVFMLLGGMNFALHFLVWRSRDPRVYLRTPEARFFLGLFLAATVVIASALVFMSTYESVWDAVRYALFQTASVLTTSGFSTAVFAEWPLYIPLVLASLSFIGGCAGSTAGGMKVIRIMLLFKQGAREVNATIHPHGVYRVKLGDRAVPEQVVQAVWGFYTVYILAALVLTGLNMAMGLDMESAFGATIASLNLLGPGLGEVATTFALQPDPIKWMASFAMLLGRLEVFTLLILFTFAFWRN</sequence>
<dbReference type="KEGG" id="aeh:Mlg_0654"/>
<evidence type="ECO:0000256" key="13">
    <source>
        <dbReference type="PIRSR" id="PIRSR006247-1"/>
    </source>
</evidence>
<keyword evidence="5 12" id="KW-0997">Cell inner membrane</keyword>
<evidence type="ECO:0000256" key="14">
    <source>
        <dbReference type="SAM" id="Phobius"/>
    </source>
</evidence>
<dbReference type="NCBIfam" id="TIGR00933">
    <property type="entry name" value="2a38"/>
    <property type="match status" value="1"/>
</dbReference>
<evidence type="ECO:0000256" key="8">
    <source>
        <dbReference type="ARBA" id="ARBA00022958"/>
    </source>
</evidence>
<feature type="binding site" evidence="13">
    <location>
        <position position="316"/>
    </location>
    <ligand>
        <name>K(+)</name>
        <dbReference type="ChEBI" id="CHEBI:29103"/>
    </ligand>
</feature>
<dbReference type="PIRSF" id="PIRSF006247">
    <property type="entry name" value="TrkH"/>
    <property type="match status" value="1"/>
</dbReference>
<keyword evidence="13" id="KW-0479">Metal-binding</keyword>
<evidence type="ECO:0000256" key="12">
    <source>
        <dbReference type="PIRNR" id="PIRNR006247"/>
    </source>
</evidence>
<dbReference type="PANTHER" id="PTHR32024">
    <property type="entry name" value="TRK SYSTEM POTASSIUM UPTAKE PROTEIN TRKG-RELATED"/>
    <property type="match status" value="1"/>
</dbReference>
<name>Q0AAX9_ALKEH</name>
<dbReference type="Proteomes" id="UP000001962">
    <property type="component" value="Chromosome"/>
</dbReference>
<dbReference type="InterPro" id="IPR003445">
    <property type="entry name" value="Cat_transpt"/>
</dbReference>
<dbReference type="PANTHER" id="PTHR32024:SF2">
    <property type="entry name" value="TRK SYSTEM POTASSIUM UPTAKE PROTEIN TRKG-RELATED"/>
    <property type="match status" value="1"/>
</dbReference>
<organism evidence="15 16">
    <name type="scientific">Alkalilimnicola ehrlichii (strain ATCC BAA-1101 / DSM 17681 / MLHE-1)</name>
    <dbReference type="NCBI Taxonomy" id="187272"/>
    <lineage>
        <taxon>Bacteria</taxon>
        <taxon>Pseudomonadati</taxon>
        <taxon>Pseudomonadota</taxon>
        <taxon>Gammaproteobacteria</taxon>
        <taxon>Chromatiales</taxon>
        <taxon>Ectothiorhodospiraceae</taxon>
        <taxon>Alkalilimnicola</taxon>
    </lineage>
</organism>
<dbReference type="GO" id="GO:0015379">
    <property type="term" value="F:potassium:chloride symporter activity"/>
    <property type="evidence" value="ECO:0007669"/>
    <property type="project" value="InterPro"/>
</dbReference>
<keyword evidence="3 12" id="KW-0813">Transport</keyword>
<dbReference type="InterPro" id="IPR004772">
    <property type="entry name" value="TrkH"/>
</dbReference>
<proteinExistence type="inferred from homology"/>
<evidence type="ECO:0000256" key="10">
    <source>
        <dbReference type="ARBA" id="ARBA00023065"/>
    </source>
</evidence>
<feature type="transmembrane region" description="Helical" evidence="14">
    <location>
        <begin position="230"/>
        <end position="253"/>
    </location>
</feature>
<dbReference type="GO" id="GO:0046872">
    <property type="term" value="F:metal ion binding"/>
    <property type="evidence" value="ECO:0007669"/>
    <property type="project" value="UniProtKB-KW"/>
</dbReference>
<dbReference type="OrthoDB" id="9810952at2"/>
<feature type="transmembrane region" description="Helical" evidence="14">
    <location>
        <begin position="69"/>
        <end position="90"/>
    </location>
</feature>
<protein>
    <recommendedName>
        <fullName evidence="12">Trk system potassium uptake protein</fullName>
    </recommendedName>
</protein>
<evidence type="ECO:0000256" key="7">
    <source>
        <dbReference type="ARBA" id="ARBA00022692"/>
    </source>
</evidence>